<dbReference type="Proteomes" id="UP001234581">
    <property type="component" value="Unassembled WGS sequence"/>
</dbReference>
<feature type="compositionally biased region" description="Basic and acidic residues" evidence="1">
    <location>
        <begin position="431"/>
        <end position="440"/>
    </location>
</feature>
<organism evidence="2 3">
    <name type="scientific">Lichtheimia ornata</name>
    <dbReference type="NCBI Taxonomy" id="688661"/>
    <lineage>
        <taxon>Eukaryota</taxon>
        <taxon>Fungi</taxon>
        <taxon>Fungi incertae sedis</taxon>
        <taxon>Mucoromycota</taxon>
        <taxon>Mucoromycotina</taxon>
        <taxon>Mucoromycetes</taxon>
        <taxon>Mucorales</taxon>
        <taxon>Lichtheimiaceae</taxon>
        <taxon>Lichtheimia</taxon>
    </lineage>
</organism>
<feature type="compositionally biased region" description="Low complexity" evidence="1">
    <location>
        <begin position="391"/>
        <end position="400"/>
    </location>
</feature>
<reference evidence="2 3" key="1">
    <citation type="submission" date="2023-03" db="EMBL/GenBank/DDBJ databases">
        <title>Genome sequence of Lichtheimia ornata CBS 291.66.</title>
        <authorList>
            <person name="Mohabir J.T."/>
            <person name="Shea T.P."/>
            <person name="Kurbessoian T."/>
            <person name="Berby B."/>
            <person name="Fontaine J."/>
            <person name="Livny J."/>
            <person name="Gnirke A."/>
            <person name="Stajich J.E."/>
            <person name="Cuomo C.A."/>
        </authorList>
    </citation>
    <scope>NUCLEOTIDE SEQUENCE [LARGE SCALE GENOMIC DNA]</scope>
    <source>
        <strain evidence="2">CBS 291.66</strain>
    </source>
</reference>
<dbReference type="EMBL" id="JARTCD010000046">
    <property type="protein sequence ID" value="KAJ8655754.1"/>
    <property type="molecule type" value="Genomic_DNA"/>
</dbReference>
<feature type="compositionally biased region" description="Basic and acidic residues" evidence="1">
    <location>
        <begin position="52"/>
        <end position="70"/>
    </location>
</feature>
<feature type="compositionally biased region" description="Basic residues" evidence="1">
    <location>
        <begin position="401"/>
        <end position="410"/>
    </location>
</feature>
<dbReference type="GeneID" id="83216047"/>
<feature type="compositionally biased region" description="Polar residues" evidence="1">
    <location>
        <begin position="169"/>
        <end position="180"/>
    </location>
</feature>
<evidence type="ECO:0000256" key="1">
    <source>
        <dbReference type="SAM" id="MobiDB-lite"/>
    </source>
</evidence>
<feature type="compositionally biased region" description="Basic and acidic residues" evidence="1">
    <location>
        <begin position="182"/>
        <end position="194"/>
    </location>
</feature>
<feature type="region of interest" description="Disordered" evidence="1">
    <location>
        <begin position="34"/>
        <end position="257"/>
    </location>
</feature>
<accession>A0AAD7UZB4</accession>
<evidence type="ECO:0000313" key="3">
    <source>
        <dbReference type="Proteomes" id="UP001234581"/>
    </source>
</evidence>
<dbReference type="RefSeq" id="XP_058340667.1">
    <property type="nucleotide sequence ID" value="XM_058488642.1"/>
</dbReference>
<evidence type="ECO:0000313" key="2">
    <source>
        <dbReference type="EMBL" id="KAJ8655754.1"/>
    </source>
</evidence>
<dbReference type="AlphaFoldDB" id="A0AAD7UZB4"/>
<feature type="compositionally biased region" description="Low complexity" evidence="1">
    <location>
        <begin position="73"/>
        <end position="86"/>
    </location>
</feature>
<feature type="region of interest" description="Disordered" evidence="1">
    <location>
        <begin position="370"/>
        <end position="440"/>
    </location>
</feature>
<proteinExistence type="predicted"/>
<comment type="caution">
    <text evidence="2">The sequence shown here is derived from an EMBL/GenBank/DDBJ whole genome shotgun (WGS) entry which is preliminary data.</text>
</comment>
<protein>
    <submittedName>
        <fullName evidence="2">Uncharacterized protein</fullName>
    </submittedName>
</protein>
<feature type="compositionally biased region" description="Basic and acidic residues" evidence="1">
    <location>
        <begin position="201"/>
        <end position="225"/>
    </location>
</feature>
<sequence length="440" mass="49433">MTTLNNASQWEFDAPKFYDFTKQENPNEQVESWFAKRSAPFSRHIRPASSKRAKETATRIPRTDANKPTKNDTTTTSSSSSSRSTTAAAPKKRVDIFDALASTPTIASAAKRTTAASDKRPHQQQQPPPPSSSSSPLTKHDITTTETSIKKPPPQSTLPSRVPRLPTRLPTQDDPTQRTHLQSKDNEFSIEDNRQQQSLSKDNDKDDKERQSLTKNNEKHDDHQLQEQQRIPADENVPPPSSSINHPRTTTKEDDRISLSLTDFNAIFHRVEDMRAQIAQVTATDIPKQAVDKATAITPPSTKTITRPTGPNMTAIEGRIQRARKAMRESLAITERWFQSTEDSSSSSSSFSYLPSHKLSQISKWRHDTTADDFSDSLSTRRRPYSDLDDTTTTRSTTTTHRSRTSRGLKRMAPTYLRTEPTIPKSPKFATDSRHARSSP</sequence>
<gene>
    <name evidence="2" type="ORF">O0I10_008640</name>
</gene>
<keyword evidence="3" id="KW-1185">Reference proteome</keyword>
<name>A0AAD7UZB4_9FUNG</name>